<dbReference type="AlphaFoldDB" id="A0A9D4P3Z6"/>
<dbReference type="GO" id="GO:0031501">
    <property type="term" value="C:mannosyltransferase complex"/>
    <property type="evidence" value="ECO:0007669"/>
    <property type="project" value="TreeGrafter"/>
</dbReference>
<dbReference type="PANTHER" id="PTHR12468">
    <property type="entry name" value="GPI MANNOSYLTRANSFERASE 2"/>
    <property type="match status" value="1"/>
</dbReference>
<evidence type="ECO:0000256" key="6">
    <source>
        <dbReference type="ARBA" id="ARBA00022679"/>
    </source>
</evidence>
<evidence type="ECO:0000256" key="10">
    <source>
        <dbReference type="ARBA" id="ARBA00023136"/>
    </source>
</evidence>
<dbReference type="Pfam" id="PF04188">
    <property type="entry name" value="Mannosyl_trans2"/>
    <property type="match status" value="1"/>
</dbReference>
<evidence type="ECO:0000256" key="7">
    <source>
        <dbReference type="ARBA" id="ARBA00022692"/>
    </source>
</evidence>
<feature type="transmembrane region" description="Helical" evidence="11">
    <location>
        <begin position="99"/>
        <end position="119"/>
    </location>
</feature>
<comment type="function">
    <text evidence="11">Mannosyltransferase involved in glycosylphosphatidylinositol-anchor biosynthesis.</text>
</comment>
<dbReference type="GO" id="GO:0000009">
    <property type="term" value="F:alpha-1,6-mannosyltransferase activity"/>
    <property type="evidence" value="ECO:0007669"/>
    <property type="project" value="InterPro"/>
</dbReference>
<dbReference type="OrthoDB" id="10252502at2759"/>
<keyword evidence="4 11" id="KW-0337">GPI-anchor biosynthesis</keyword>
<evidence type="ECO:0000256" key="9">
    <source>
        <dbReference type="ARBA" id="ARBA00022989"/>
    </source>
</evidence>
<comment type="subcellular location">
    <subcellularLocation>
        <location evidence="1 11">Endoplasmic reticulum membrane</location>
        <topology evidence="1 11">Multi-pass membrane protein</topology>
    </subcellularLocation>
</comment>
<dbReference type="EC" id="2.4.1.-" evidence="11"/>
<dbReference type="EMBL" id="SDOV01000003">
    <property type="protein sequence ID" value="KAH7643249.1"/>
    <property type="molecule type" value="Genomic_DNA"/>
</dbReference>
<dbReference type="GO" id="GO:0005789">
    <property type="term" value="C:endoplasmic reticulum membrane"/>
    <property type="evidence" value="ECO:0007669"/>
    <property type="project" value="UniProtKB-SubCell"/>
</dbReference>
<name>A0A9D4P3Z6_DERFA</name>
<keyword evidence="9 11" id="KW-1133">Transmembrane helix</keyword>
<proteinExistence type="inferred from homology"/>
<dbReference type="Proteomes" id="UP000828236">
    <property type="component" value="Unassembled WGS sequence"/>
</dbReference>
<comment type="pathway">
    <text evidence="2 11">Glycolipid biosynthesis; glycosylphosphatidylinositol-anchor biosynthesis.</text>
</comment>
<evidence type="ECO:0000256" key="8">
    <source>
        <dbReference type="ARBA" id="ARBA00022824"/>
    </source>
</evidence>
<keyword evidence="8 11" id="KW-0256">Endoplasmic reticulum</keyword>
<feature type="transmembrane region" description="Helical" evidence="11">
    <location>
        <begin position="481"/>
        <end position="500"/>
    </location>
</feature>
<dbReference type="PANTHER" id="PTHR12468:SF2">
    <property type="entry name" value="GPI MANNOSYLTRANSFERASE 2"/>
    <property type="match status" value="1"/>
</dbReference>
<evidence type="ECO:0000313" key="12">
    <source>
        <dbReference type="EMBL" id="KAH7643249.1"/>
    </source>
</evidence>
<feature type="transmembrane region" description="Helical" evidence="11">
    <location>
        <begin position="407"/>
        <end position="427"/>
    </location>
</feature>
<keyword evidence="7 11" id="KW-0812">Transmembrane</keyword>
<evidence type="ECO:0000256" key="3">
    <source>
        <dbReference type="ARBA" id="ARBA00008698"/>
    </source>
</evidence>
<evidence type="ECO:0000256" key="2">
    <source>
        <dbReference type="ARBA" id="ARBA00004687"/>
    </source>
</evidence>
<feature type="transmembrane region" description="Helical" evidence="11">
    <location>
        <begin position="267"/>
        <end position="287"/>
    </location>
</feature>
<dbReference type="GO" id="GO:0006506">
    <property type="term" value="P:GPI anchor biosynthetic process"/>
    <property type="evidence" value="ECO:0007669"/>
    <property type="project" value="UniProtKB-KW"/>
</dbReference>
<comment type="caution">
    <text evidence="11">Lacks conserved residue(s) required for the propagation of feature annotation.</text>
</comment>
<evidence type="ECO:0000256" key="1">
    <source>
        <dbReference type="ARBA" id="ARBA00004477"/>
    </source>
</evidence>
<evidence type="ECO:0000256" key="4">
    <source>
        <dbReference type="ARBA" id="ARBA00022502"/>
    </source>
</evidence>
<reference evidence="12" key="1">
    <citation type="submission" date="2020-06" db="EMBL/GenBank/DDBJ databases">
        <authorList>
            <person name="Ji K."/>
            <person name="Li J."/>
        </authorList>
    </citation>
    <scope>NUCLEOTIDE SEQUENCE</scope>
    <source>
        <strain evidence="12">JKM2019</strain>
        <tissue evidence="12">Whole body</tissue>
    </source>
</reference>
<keyword evidence="10 11" id="KW-0472">Membrane</keyword>
<gene>
    <name evidence="12" type="ORF">HUG17_9940</name>
</gene>
<accession>A0A9D4P3Z6</accession>
<reference evidence="12" key="2">
    <citation type="journal article" date="2021" name="World Allergy Organ. J.">
        <title>Chromosome-level assembly of Dermatophagoides farinae genome and transcriptome reveals two novel allergens Der f 37 and Der f 39.</title>
        <authorList>
            <person name="Chen J."/>
            <person name="Cai Z."/>
            <person name="Fan D."/>
            <person name="Hu J."/>
            <person name="Hou Y."/>
            <person name="He Y."/>
            <person name="Zhang Z."/>
            <person name="Zhao Z."/>
            <person name="Gao P."/>
            <person name="Hu W."/>
            <person name="Sun J."/>
            <person name="Li J."/>
            <person name="Ji K."/>
        </authorList>
    </citation>
    <scope>NUCLEOTIDE SEQUENCE</scope>
    <source>
        <strain evidence="12">JKM2019</strain>
    </source>
</reference>
<evidence type="ECO:0000256" key="11">
    <source>
        <dbReference type="RuleBase" id="RU363112"/>
    </source>
</evidence>
<dbReference type="GO" id="GO:0004376">
    <property type="term" value="F:GPI mannosyltransferase activity"/>
    <property type="evidence" value="ECO:0007669"/>
    <property type="project" value="InterPro"/>
</dbReference>
<evidence type="ECO:0000256" key="5">
    <source>
        <dbReference type="ARBA" id="ARBA00022676"/>
    </source>
</evidence>
<keyword evidence="5 11" id="KW-0328">Glycosyltransferase</keyword>
<feature type="transmembrane region" description="Helical" evidence="11">
    <location>
        <begin position="125"/>
        <end position="150"/>
    </location>
</feature>
<feature type="transmembrane region" description="Helical" evidence="11">
    <location>
        <begin position="184"/>
        <end position="209"/>
    </location>
</feature>
<keyword evidence="6 11" id="KW-0808">Transferase</keyword>
<protein>
    <recommendedName>
        <fullName evidence="11">GPI mannosyltransferase 2</fullName>
        <ecNumber evidence="11">2.4.1.-</ecNumber>
    </recommendedName>
</protein>
<organism evidence="12">
    <name type="scientific">Dermatophagoides farinae</name>
    <name type="common">American house dust mite</name>
    <dbReference type="NCBI Taxonomy" id="6954"/>
    <lineage>
        <taxon>Eukaryota</taxon>
        <taxon>Metazoa</taxon>
        <taxon>Ecdysozoa</taxon>
        <taxon>Arthropoda</taxon>
        <taxon>Chelicerata</taxon>
        <taxon>Arachnida</taxon>
        <taxon>Acari</taxon>
        <taxon>Acariformes</taxon>
        <taxon>Sarcoptiformes</taxon>
        <taxon>Astigmata</taxon>
        <taxon>Psoroptidia</taxon>
        <taxon>Analgoidea</taxon>
        <taxon>Pyroglyphidae</taxon>
        <taxon>Dermatophagoidinae</taxon>
        <taxon>Dermatophagoides</taxon>
    </lineage>
</organism>
<feature type="transmembrane region" description="Helical" evidence="11">
    <location>
        <begin position="336"/>
        <end position="356"/>
    </location>
</feature>
<sequence length="501" mass="59225">MPWSNDNRKNYWSIIIKKCIQSRIQLTILAIIADLFIPDHMADAYHNELIYEHFNNSKQNGWLETIIIMAMKPFISWDGQYFITIANYGGYYNTDEQMLAFFPFYPLIIRIFASILSTILLVKLHWITCIIISAYIVNLICFCFSACLLFELSQHFFYHNHNNGDGDDDIIKIVELFIYNPASIFFTACYTESLFTALTLAAFCCLYIGHNPFNASLLFAMSAFTRSNGFLSIGYIIFYQICHTWLEYMNHPWRKNSLKIFLILKNLFNTIIFVIMIMIPFFLYQYYAYKLFCNSESIHQPQWCNYSIPLSYQAIQAKYWNIGLLRYYQWKQLPNFLLAIPILFVILYSSYEYFYINFKFFLSTLVYRQQKNISMFIDCTQMKNSNNNNNNKDGKRKTINIIGSKQCLPFVLHSIFLATFCILFMHIQVSNRFLLSSNPWPYWAIFHLESMKRNNKLSSPSPSPTLFTQHLKITATMIRQIWFIGYFILGTIMFANFLPFT</sequence>
<dbReference type="InterPro" id="IPR007315">
    <property type="entry name" value="PIG-V/Gpi18"/>
</dbReference>
<comment type="similarity">
    <text evidence="3 11">Belongs to the PIGV family.</text>
</comment>
<comment type="caution">
    <text evidence="12">The sequence shown here is derived from an EMBL/GenBank/DDBJ whole genome shotgun (WGS) entry which is preliminary data.</text>
</comment>